<reference evidence="1" key="1">
    <citation type="submission" date="2022-07" db="EMBL/GenBank/DDBJ databases">
        <title>Phylogenomic reconstructions and comparative analyses of Kickxellomycotina fungi.</title>
        <authorList>
            <person name="Reynolds N.K."/>
            <person name="Stajich J.E."/>
            <person name="Barry K."/>
            <person name="Grigoriev I.V."/>
            <person name="Crous P."/>
            <person name="Smith M.E."/>
        </authorList>
    </citation>
    <scope>NUCLEOTIDE SEQUENCE</scope>
    <source>
        <strain evidence="1">CBS 109366</strain>
    </source>
</reference>
<evidence type="ECO:0000313" key="1">
    <source>
        <dbReference type="EMBL" id="KAJ2770948.1"/>
    </source>
</evidence>
<accession>A0ACC1K0I5</accession>
<comment type="caution">
    <text evidence="1">The sequence shown here is derived from an EMBL/GenBank/DDBJ whole genome shotgun (WGS) entry which is preliminary data.</text>
</comment>
<gene>
    <name evidence="1" type="primary">FET3_3</name>
    <name evidence="1" type="ORF">IWQ57_002429</name>
</gene>
<name>A0ACC1K0I5_9FUNG</name>
<feature type="non-terminal residue" evidence="1">
    <location>
        <position position="561"/>
    </location>
</feature>
<dbReference type="EMBL" id="JANBUJ010000626">
    <property type="protein sequence ID" value="KAJ2770948.1"/>
    <property type="molecule type" value="Genomic_DNA"/>
</dbReference>
<protein>
    <submittedName>
        <fullName evidence="1">Ferroxidase fet3</fullName>
    </submittedName>
</protein>
<dbReference type="Proteomes" id="UP001140234">
    <property type="component" value="Unassembled WGS sequence"/>
</dbReference>
<sequence length="561" mass="63613">MHILWRSRAAAWAATLALAAPAVLARVVEHYWTIEEVDMKFQGMFTRKAIGVNGQWPIARLEATQGDTLVIHVTNKLSEPTSLHSHGLFQNGTNYYDGATMVTECGIPPNGAFTYRIPLQQAGTYWIHSHYKSQTADGLRAPLIIQDPHEVYTYDEEIVLPLEDWFREPAHEMVKQFRNPDPSVRFQPIVPYGIIGGTCVNRHHIYFVPGRTYRIRLLNIGSSFDFQFSMEGHRMRLIEVDGVMVKERAMHGVTVAVGQRASVLVTARNTTDSNYVFRADMYTDLLQMPRYNPLNYTGVIEYSPTATTTRERCAAWLTVPDLDLVPLDGQPMLEADRRITLDAYSGVFSDQTFRHSFNNYTYVAPHVPTLLSALTSGAAANDSLVYGHQTNTHVLRHMEVVEVVIKNHDYYSHPFHLHGHVFQIVETGSIRNKDRRSKMAQEVPVRRDTVVIHGGQYAAVRFRADNPGVWLMHCHIDFHIMLGLQMTFVEAPDKIQQSMDASLPEQYRDNCIAQGFKTSGNAFGDQGPVKAGEDQEMPTPYPDRFETYNPPSGWKLISYIL</sequence>
<keyword evidence="2" id="KW-1185">Reference proteome</keyword>
<evidence type="ECO:0000313" key="2">
    <source>
        <dbReference type="Proteomes" id="UP001140234"/>
    </source>
</evidence>
<organism evidence="1 2">
    <name type="scientific">Coemansia nantahalensis</name>
    <dbReference type="NCBI Taxonomy" id="2789366"/>
    <lineage>
        <taxon>Eukaryota</taxon>
        <taxon>Fungi</taxon>
        <taxon>Fungi incertae sedis</taxon>
        <taxon>Zoopagomycota</taxon>
        <taxon>Kickxellomycotina</taxon>
        <taxon>Kickxellomycetes</taxon>
        <taxon>Kickxellales</taxon>
        <taxon>Kickxellaceae</taxon>
        <taxon>Coemansia</taxon>
    </lineage>
</organism>
<proteinExistence type="predicted"/>